<keyword evidence="2" id="KW-1185">Reference proteome</keyword>
<comment type="caution">
    <text evidence="1">The sequence shown here is derived from an EMBL/GenBank/DDBJ whole genome shotgun (WGS) entry which is preliminary data.</text>
</comment>
<dbReference type="Proteomes" id="UP000572007">
    <property type="component" value="Unassembled WGS sequence"/>
</dbReference>
<proteinExistence type="predicted"/>
<dbReference type="SUPFAM" id="SSF52540">
    <property type="entry name" value="P-loop containing nucleoside triphosphate hydrolases"/>
    <property type="match status" value="1"/>
</dbReference>
<protein>
    <submittedName>
        <fullName evidence="1">AAA family ATPase</fullName>
    </submittedName>
</protein>
<gene>
    <name evidence="1" type="ORF">HGA10_00420</name>
</gene>
<accession>A0A846VZ04</accession>
<evidence type="ECO:0000313" key="1">
    <source>
        <dbReference type="EMBL" id="NKX85776.1"/>
    </source>
</evidence>
<dbReference type="Gene3D" id="3.40.50.300">
    <property type="entry name" value="P-loop containing nucleotide triphosphate hydrolases"/>
    <property type="match status" value="1"/>
</dbReference>
<dbReference type="InterPro" id="IPR027417">
    <property type="entry name" value="P-loop_NTPase"/>
</dbReference>
<sequence>MELVLIEEIAVKVAQSVPRLGSTRLVAVDGPGGAGKSTLADRLAVACCAELLHTDDFASWDNQLDWWPRLEAQVLEPLGQGRPARYQRYDWTSRAFSEWHEMASPDVLILEGVSAARAAVRARLSLLIWVETPRDTRLRRGLDRDGAEALPLWQRWMTAEDAHFAADRTPDHADVIVDGWHLQE</sequence>
<dbReference type="EMBL" id="JAAXOM010000001">
    <property type="protein sequence ID" value="NKX85776.1"/>
    <property type="molecule type" value="Genomic_DNA"/>
</dbReference>
<dbReference type="AlphaFoldDB" id="A0A846VZ04"/>
<evidence type="ECO:0000313" key="2">
    <source>
        <dbReference type="Proteomes" id="UP000572007"/>
    </source>
</evidence>
<dbReference type="Pfam" id="PF13238">
    <property type="entry name" value="AAA_18"/>
    <property type="match status" value="1"/>
</dbReference>
<organism evidence="1 2">
    <name type="scientific">Nocardia coubleae</name>
    <dbReference type="NCBI Taxonomy" id="356147"/>
    <lineage>
        <taxon>Bacteria</taxon>
        <taxon>Bacillati</taxon>
        <taxon>Actinomycetota</taxon>
        <taxon>Actinomycetes</taxon>
        <taxon>Mycobacteriales</taxon>
        <taxon>Nocardiaceae</taxon>
        <taxon>Nocardia</taxon>
    </lineage>
</organism>
<name>A0A846VZ04_9NOCA</name>
<reference evidence="1 2" key="1">
    <citation type="submission" date="2020-04" db="EMBL/GenBank/DDBJ databases">
        <title>MicrobeNet Type strains.</title>
        <authorList>
            <person name="Nicholson A.C."/>
        </authorList>
    </citation>
    <scope>NUCLEOTIDE SEQUENCE [LARGE SCALE GENOMIC DNA]</scope>
    <source>
        <strain evidence="1 2">DSM 44960</strain>
    </source>
</reference>